<proteinExistence type="predicted"/>
<name>A0A0D3HKQ5_9ORYZ</name>
<evidence type="ECO:0000313" key="1">
    <source>
        <dbReference type="EnsemblPlants" id="OBART11G10100.1"/>
    </source>
</evidence>
<protein>
    <submittedName>
        <fullName evidence="1">Uncharacterized protein</fullName>
    </submittedName>
</protein>
<dbReference type="HOGENOM" id="CLU_2531187_0_0_1"/>
<sequence>MATCARGGLQLGSSIAIVQLSPFDLVKASKITPLQKSKGYMHVCIPKWLASFARDLELSGAYGRAHCRERRRCRCSDKQRSGRQAVAAATLEGEIGKKRKS</sequence>
<reference evidence="1" key="1">
    <citation type="journal article" date="2009" name="Rice">
        <title>De Novo Next Generation Sequencing of Plant Genomes.</title>
        <authorList>
            <person name="Rounsley S."/>
            <person name="Marri P.R."/>
            <person name="Yu Y."/>
            <person name="He R."/>
            <person name="Sisneros N."/>
            <person name="Goicoechea J.L."/>
            <person name="Lee S.J."/>
            <person name="Angelova A."/>
            <person name="Kudrna D."/>
            <person name="Luo M."/>
            <person name="Affourtit J."/>
            <person name="Desany B."/>
            <person name="Knight J."/>
            <person name="Niazi F."/>
            <person name="Egholm M."/>
            <person name="Wing R.A."/>
        </authorList>
    </citation>
    <scope>NUCLEOTIDE SEQUENCE [LARGE SCALE GENOMIC DNA]</scope>
    <source>
        <strain evidence="1">cv. IRGC 105608</strain>
    </source>
</reference>
<dbReference type="Gramene" id="OBART11G10100.1">
    <property type="protein sequence ID" value="OBART11G10100.1"/>
    <property type="gene ID" value="OBART11G10100"/>
</dbReference>
<keyword evidence="2" id="KW-1185">Reference proteome</keyword>
<accession>A0A0D3HKQ5</accession>
<dbReference type="AlphaFoldDB" id="A0A0D3HKQ5"/>
<dbReference type="PaxDb" id="65489-OBART11G10100.1"/>
<organism evidence="1">
    <name type="scientific">Oryza barthii</name>
    <dbReference type="NCBI Taxonomy" id="65489"/>
    <lineage>
        <taxon>Eukaryota</taxon>
        <taxon>Viridiplantae</taxon>
        <taxon>Streptophyta</taxon>
        <taxon>Embryophyta</taxon>
        <taxon>Tracheophyta</taxon>
        <taxon>Spermatophyta</taxon>
        <taxon>Magnoliopsida</taxon>
        <taxon>Liliopsida</taxon>
        <taxon>Poales</taxon>
        <taxon>Poaceae</taxon>
        <taxon>BOP clade</taxon>
        <taxon>Oryzoideae</taxon>
        <taxon>Oryzeae</taxon>
        <taxon>Oryzinae</taxon>
        <taxon>Oryza</taxon>
    </lineage>
</organism>
<reference evidence="1" key="2">
    <citation type="submission" date="2015-03" db="UniProtKB">
        <authorList>
            <consortium name="EnsemblPlants"/>
        </authorList>
    </citation>
    <scope>IDENTIFICATION</scope>
</reference>
<dbReference type="EnsemblPlants" id="OBART11G10100.1">
    <property type="protein sequence ID" value="OBART11G10100.1"/>
    <property type="gene ID" value="OBART11G10100"/>
</dbReference>
<dbReference type="Proteomes" id="UP000026960">
    <property type="component" value="Chromosome 11"/>
</dbReference>
<evidence type="ECO:0000313" key="2">
    <source>
        <dbReference type="Proteomes" id="UP000026960"/>
    </source>
</evidence>